<evidence type="ECO:0000313" key="2">
    <source>
        <dbReference type="EMBL" id="ORY56526.1"/>
    </source>
</evidence>
<dbReference type="Proteomes" id="UP000193920">
    <property type="component" value="Unassembled WGS sequence"/>
</dbReference>
<dbReference type="EMBL" id="MCOG01000073">
    <property type="protein sequence ID" value="ORY56526.1"/>
    <property type="molecule type" value="Genomic_DNA"/>
</dbReference>
<accession>A0A1Y2DBN3</accession>
<reference evidence="2 3" key="1">
    <citation type="submission" date="2016-08" db="EMBL/GenBank/DDBJ databases">
        <title>A Parts List for Fungal Cellulosomes Revealed by Comparative Genomics.</title>
        <authorList>
            <consortium name="DOE Joint Genome Institute"/>
            <person name="Haitjema C.H."/>
            <person name="Gilmore S.P."/>
            <person name="Henske J.K."/>
            <person name="Solomon K.V."/>
            <person name="De Groot R."/>
            <person name="Kuo A."/>
            <person name="Mondo S.J."/>
            <person name="Salamov A.A."/>
            <person name="Labutti K."/>
            <person name="Zhao Z."/>
            <person name="Chiniquy J."/>
            <person name="Barry K."/>
            <person name="Brewer H.M."/>
            <person name="Purvine S.O."/>
            <person name="Wright A.T."/>
            <person name="Boxma B."/>
            <person name="Van Alen T."/>
            <person name="Hackstein J.H."/>
            <person name="Baker S.E."/>
            <person name="Grigoriev I.V."/>
            <person name="O'Malley M.A."/>
        </authorList>
    </citation>
    <scope>NUCLEOTIDE SEQUENCE [LARGE SCALE GENOMIC DNA]</scope>
    <source>
        <strain evidence="2 3">G1</strain>
    </source>
</reference>
<sequence length="177" mass="20753">MIKRIYYILFLFILLRTIKCAEKEFLKPEDIVCQRLHSNHCELPFTIDREQYKDCLICNDGKSLKCKNINTSKPHIKFDLLVYEKSENCSYDTCGNEDINSTMFYYNPYDYDILNNIESNSEESILSDAPTSNLNSHEYTLTPIKNINSQNFFRFNALTHIFTVDYKSKSKDSSCTV</sequence>
<dbReference type="AlphaFoldDB" id="A0A1Y2DBN3"/>
<organism evidence="2 3">
    <name type="scientific">Neocallimastix californiae</name>
    <dbReference type="NCBI Taxonomy" id="1754190"/>
    <lineage>
        <taxon>Eukaryota</taxon>
        <taxon>Fungi</taxon>
        <taxon>Fungi incertae sedis</taxon>
        <taxon>Chytridiomycota</taxon>
        <taxon>Chytridiomycota incertae sedis</taxon>
        <taxon>Neocallimastigomycetes</taxon>
        <taxon>Neocallimastigales</taxon>
        <taxon>Neocallimastigaceae</taxon>
        <taxon>Neocallimastix</taxon>
    </lineage>
</organism>
<protein>
    <submittedName>
        <fullName evidence="2">Uncharacterized protein</fullName>
    </submittedName>
</protein>
<feature type="chain" id="PRO_5012350091" evidence="1">
    <location>
        <begin position="21"/>
        <end position="177"/>
    </location>
</feature>
<name>A0A1Y2DBN3_9FUNG</name>
<evidence type="ECO:0000256" key="1">
    <source>
        <dbReference type="SAM" id="SignalP"/>
    </source>
</evidence>
<proteinExistence type="predicted"/>
<keyword evidence="1" id="KW-0732">Signal</keyword>
<comment type="caution">
    <text evidence="2">The sequence shown here is derived from an EMBL/GenBank/DDBJ whole genome shotgun (WGS) entry which is preliminary data.</text>
</comment>
<keyword evidence="3" id="KW-1185">Reference proteome</keyword>
<gene>
    <name evidence="2" type="ORF">LY90DRAFT_506782</name>
</gene>
<feature type="signal peptide" evidence="1">
    <location>
        <begin position="1"/>
        <end position="20"/>
    </location>
</feature>
<evidence type="ECO:0000313" key="3">
    <source>
        <dbReference type="Proteomes" id="UP000193920"/>
    </source>
</evidence>